<feature type="compositionally biased region" description="Basic residues" evidence="1">
    <location>
        <begin position="459"/>
        <end position="469"/>
    </location>
</feature>
<sequence length="680" mass="74346">MSEGTGTSANRPVLPALAHVVDSSASKTSSTVPSPTQSTSSSLNPDAPTFKPQLAQKSSGLRATAQEFVPGRASVPLDDFTTSVDKKLTAMNLNVADTKVTSLNGNADVVDANYDNCKDSVSFVAIGSSANAIILNCTTKDMPKSTKVNDAVDKFVISKGHPHVVQLNILTGPRLPAISSVVEWFCESLGPYRAMIHHIQVVIIRCGEYISNNWTVPELDLENFDPLTHFVTGILQVVPHYAQITWGGSEYHCLNLRTQYFRKALPAAKSAFETEEHGIKEFSEAIDGKIMGSIAKRHAQVQGQKLEAQPEAMATTLTGTDGQQALYEDPFLDSQNAHVGKVWRGQADALVAPFAQQIPQPIQAAAYSQLNPHDPYIKQLKEVDVLRQKEWIHPANDMIAANGYGEAAFMRNQGDAFPQQMPAHMRYGQDMGGAPVRGFYGDNNGGYGPAYADEPVRGYGKKKNKKNKGGRGGYYNEMQDDAHLSRSPFSAGPGNWSNQQTAADSYNASRPNGADPYPYLQQFENPADYNNNGYYHNGFHSDGYGSGRGKKNYHNGERLHLKSDSKRGQPPQRRPHMDPQEFYEYNEGRQAMYHDASNGFDTRNRQHANSFASDRTVKAGANFAQRAEYEGNPAAAYEQRAGLHENGGPYAGFDNAAIQGQKVGLVGPDGVYGDGKPMEW</sequence>
<feature type="region of interest" description="Disordered" evidence="1">
    <location>
        <begin position="452"/>
        <end position="525"/>
    </location>
</feature>
<feature type="compositionally biased region" description="Polar residues" evidence="1">
    <location>
        <begin position="1"/>
        <end position="10"/>
    </location>
</feature>
<feature type="compositionally biased region" description="Polar residues" evidence="1">
    <location>
        <begin position="495"/>
        <end position="510"/>
    </location>
</feature>
<name>A0A6A6TJM7_9PLEO</name>
<dbReference type="Proteomes" id="UP000799324">
    <property type="component" value="Unassembled WGS sequence"/>
</dbReference>
<evidence type="ECO:0000256" key="1">
    <source>
        <dbReference type="SAM" id="MobiDB-lite"/>
    </source>
</evidence>
<dbReference type="OrthoDB" id="10672081at2759"/>
<proteinExistence type="predicted"/>
<organism evidence="2 3">
    <name type="scientific">Lophiostoma macrostomum CBS 122681</name>
    <dbReference type="NCBI Taxonomy" id="1314788"/>
    <lineage>
        <taxon>Eukaryota</taxon>
        <taxon>Fungi</taxon>
        <taxon>Dikarya</taxon>
        <taxon>Ascomycota</taxon>
        <taxon>Pezizomycotina</taxon>
        <taxon>Dothideomycetes</taxon>
        <taxon>Pleosporomycetidae</taxon>
        <taxon>Pleosporales</taxon>
        <taxon>Lophiostomataceae</taxon>
        <taxon>Lophiostoma</taxon>
    </lineage>
</organism>
<gene>
    <name evidence="2" type="ORF">K491DRAFT_216757</name>
</gene>
<feature type="region of interest" description="Disordered" evidence="1">
    <location>
        <begin position="560"/>
        <end position="579"/>
    </location>
</feature>
<protein>
    <submittedName>
        <fullName evidence="2">Uncharacterized protein</fullName>
    </submittedName>
</protein>
<keyword evidence="3" id="KW-1185">Reference proteome</keyword>
<feature type="compositionally biased region" description="Low complexity" evidence="1">
    <location>
        <begin position="23"/>
        <end position="42"/>
    </location>
</feature>
<reference evidence="2" key="1">
    <citation type="journal article" date="2020" name="Stud. Mycol.">
        <title>101 Dothideomycetes genomes: a test case for predicting lifestyles and emergence of pathogens.</title>
        <authorList>
            <person name="Haridas S."/>
            <person name="Albert R."/>
            <person name="Binder M."/>
            <person name="Bloem J."/>
            <person name="Labutti K."/>
            <person name="Salamov A."/>
            <person name="Andreopoulos B."/>
            <person name="Baker S."/>
            <person name="Barry K."/>
            <person name="Bills G."/>
            <person name="Bluhm B."/>
            <person name="Cannon C."/>
            <person name="Castanera R."/>
            <person name="Culley D."/>
            <person name="Daum C."/>
            <person name="Ezra D."/>
            <person name="Gonzalez J."/>
            <person name="Henrissat B."/>
            <person name="Kuo A."/>
            <person name="Liang C."/>
            <person name="Lipzen A."/>
            <person name="Lutzoni F."/>
            <person name="Magnuson J."/>
            <person name="Mondo S."/>
            <person name="Nolan M."/>
            <person name="Ohm R."/>
            <person name="Pangilinan J."/>
            <person name="Park H.-J."/>
            <person name="Ramirez L."/>
            <person name="Alfaro M."/>
            <person name="Sun H."/>
            <person name="Tritt A."/>
            <person name="Yoshinaga Y."/>
            <person name="Zwiers L.-H."/>
            <person name="Turgeon B."/>
            <person name="Goodwin S."/>
            <person name="Spatafora J."/>
            <person name="Crous P."/>
            <person name="Grigoriev I."/>
        </authorList>
    </citation>
    <scope>NUCLEOTIDE SEQUENCE</scope>
    <source>
        <strain evidence="2">CBS 122681</strain>
    </source>
</reference>
<accession>A0A6A6TJM7</accession>
<dbReference type="AlphaFoldDB" id="A0A6A6TJM7"/>
<feature type="region of interest" description="Disordered" evidence="1">
    <location>
        <begin position="1"/>
        <end position="53"/>
    </location>
</feature>
<evidence type="ECO:0000313" key="3">
    <source>
        <dbReference type="Proteomes" id="UP000799324"/>
    </source>
</evidence>
<dbReference type="EMBL" id="MU004309">
    <property type="protein sequence ID" value="KAF2659173.1"/>
    <property type="molecule type" value="Genomic_DNA"/>
</dbReference>
<evidence type="ECO:0000313" key="2">
    <source>
        <dbReference type="EMBL" id="KAF2659173.1"/>
    </source>
</evidence>